<keyword evidence="1" id="KW-0732">Signal</keyword>
<dbReference type="CDD" id="cd22191">
    <property type="entry name" value="DPBB_RlpA_EXP_N-like"/>
    <property type="match status" value="1"/>
</dbReference>
<comment type="caution">
    <text evidence="2">The sequence shown here is derived from an EMBL/GenBank/DDBJ whole genome shotgun (WGS) entry which is preliminary data.</text>
</comment>
<dbReference type="InParanoid" id="A0A1Y2FRK6"/>
<dbReference type="Gene3D" id="2.40.40.10">
    <property type="entry name" value="RlpA-like domain"/>
    <property type="match status" value="1"/>
</dbReference>
<organism evidence="2 3">
    <name type="scientific">Leucosporidium creatinivorum</name>
    <dbReference type="NCBI Taxonomy" id="106004"/>
    <lineage>
        <taxon>Eukaryota</taxon>
        <taxon>Fungi</taxon>
        <taxon>Dikarya</taxon>
        <taxon>Basidiomycota</taxon>
        <taxon>Pucciniomycotina</taxon>
        <taxon>Microbotryomycetes</taxon>
        <taxon>Leucosporidiales</taxon>
        <taxon>Leucosporidium</taxon>
    </lineage>
</organism>
<gene>
    <name evidence="2" type="ORF">BCR35DRAFT_43708</name>
</gene>
<feature type="chain" id="PRO_5013322411" evidence="1">
    <location>
        <begin position="20"/>
        <end position="284"/>
    </location>
</feature>
<evidence type="ECO:0000313" key="3">
    <source>
        <dbReference type="Proteomes" id="UP000193467"/>
    </source>
</evidence>
<reference evidence="2 3" key="1">
    <citation type="submission" date="2016-07" db="EMBL/GenBank/DDBJ databases">
        <title>Pervasive Adenine N6-methylation of Active Genes in Fungi.</title>
        <authorList>
            <consortium name="DOE Joint Genome Institute"/>
            <person name="Mondo S.J."/>
            <person name="Dannebaum R.O."/>
            <person name="Kuo R.C."/>
            <person name="Labutti K."/>
            <person name="Haridas S."/>
            <person name="Kuo A."/>
            <person name="Salamov A."/>
            <person name="Ahrendt S.R."/>
            <person name="Lipzen A."/>
            <person name="Sullivan W."/>
            <person name="Andreopoulos W.B."/>
            <person name="Clum A."/>
            <person name="Lindquist E."/>
            <person name="Daum C."/>
            <person name="Ramamoorthy G.K."/>
            <person name="Gryganskyi A."/>
            <person name="Culley D."/>
            <person name="Magnuson J.K."/>
            <person name="James T.Y."/>
            <person name="O'Malley M.A."/>
            <person name="Stajich J.E."/>
            <person name="Spatafora J.W."/>
            <person name="Visel A."/>
            <person name="Grigoriev I.V."/>
        </authorList>
    </citation>
    <scope>NUCLEOTIDE SEQUENCE [LARGE SCALE GENOMIC DNA]</scope>
    <source>
        <strain evidence="2 3">62-1032</strain>
    </source>
</reference>
<proteinExistence type="predicted"/>
<evidence type="ECO:0000256" key="1">
    <source>
        <dbReference type="SAM" id="SignalP"/>
    </source>
</evidence>
<sequence>MKAVFTLSLLATSFAGCAASADAHNGLVRRAAGHALPAKRFEKRTIRLGARAEIPDVGYLSVSANASSATSSDPSTSTMVISNSSEAVWVNGTALWYNSTGLGGSCKVDYNSTDLLVSLPASFYPDKAVVSPLCGEQVLIKDLASGNNVSAIVSDTSSNEYLVLSNSAFQVLSDLAVGMLDVQYYFYNSSINATLPATSSSAAPLVPSSTAVARVASTQAPTTTEAPQTTTTPAYDYASASSASKASADAAWASSSSAQAAASKSSADAAWAASSSSSSAAGEL</sequence>
<protein>
    <submittedName>
        <fullName evidence="2">Uncharacterized protein</fullName>
    </submittedName>
</protein>
<dbReference type="EMBL" id="MCGR01000014">
    <property type="protein sequence ID" value="ORY86641.1"/>
    <property type="molecule type" value="Genomic_DNA"/>
</dbReference>
<name>A0A1Y2FRK6_9BASI</name>
<dbReference type="AlphaFoldDB" id="A0A1Y2FRK6"/>
<dbReference type="PROSITE" id="PS51257">
    <property type="entry name" value="PROKAR_LIPOPROTEIN"/>
    <property type="match status" value="1"/>
</dbReference>
<dbReference type="InterPro" id="IPR036908">
    <property type="entry name" value="RlpA-like_sf"/>
</dbReference>
<accession>A0A1Y2FRK6</accession>
<feature type="signal peptide" evidence="1">
    <location>
        <begin position="1"/>
        <end position="19"/>
    </location>
</feature>
<dbReference type="Proteomes" id="UP000193467">
    <property type="component" value="Unassembled WGS sequence"/>
</dbReference>
<evidence type="ECO:0000313" key="2">
    <source>
        <dbReference type="EMBL" id="ORY86641.1"/>
    </source>
</evidence>
<dbReference type="SUPFAM" id="SSF50685">
    <property type="entry name" value="Barwin-like endoglucanases"/>
    <property type="match status" value="1"/>
</dbReference>
<keyword evidence="3" id="KW-1185">Reference proteome</keyword>